<dbReference type="SMART" id="SM00020">
    <property type="entry name" value="Tryp_SPc"/>
    <property type="match status" value="1"/>
</dbReference>
<keyword evidence="4 10" id="KW-0378">Hydrolase</keyword>
<protein>
    <recommendedName>
        <fullName evidence="11">Peptidase S1 domain-containing protein</fullName>
    </recommendedName>
</protein>
<keyword evidence="3" id="KW-0732">Signal</keyword>
<keyword evidence="5" id="KW-0106">Calcium</keyword>
<evidence type="ECO:0000256" key="2">
    <source>
        <dbReference type="ARBA" id="ARBA00022723"/>
    </source>
</evidence>
<dbReference type="InterPro" id="IPR051487">
    <property type="entry name" value="Ser/Thr_Proteases_Immune/Dev"/>
</dbReference>
<evidence type="ECO:0000313" key="13">
    <source>
        <dbReference type="Proteomes" id="UP001233999"/>
    </source>
</evidence>
<evidence type="ECO:0000256" key="10">
    <source>
        <dbReference type="RuleBase" id="RU363034"/>
    </source>
</evidence>
<keyword evidence="13" id="KW-1185">Reference proteome</keyword>
<dbReference type="SUPFAM" id="SSF50494">
    <property type="entry name" value="Trypsin-like serine proteases"/>
    <property type="match status" value="1"/>
</dbReference>
<dbReference type="FunFam" id="2.40.10.10:FF:000078">
    <property type="entry name" value="Serine protease H137"/>
    <property type="match status" value="1"/>
</dbReference>
<organism evidence="12 13">
    <name type="scientific">Diploptera punctata</name>
    <name type="common">Pacific beetle cockroach</name>
    <dbReference type="NCBI Taxonomy" id="6984"/>
    <lineage>
        <taxon>Eukaryota</taxon>
        <taxon>Metazoa</taxon>
        <taxon>Ecdysozoa</taxon>
        <taxon>Arthropoda</taxon>
        <taxon>Hexapoda</taxon>
        <taxon>Insecta</taxon>
        <taxon>Pterygota</taxon>
        <taxon>Neoptera</taxon>
        <taxon>Polyneoptera</taxon>
        <taxon>Dictyoptera</taxon>
        <taxon>Blattodea</taxon>
        <taxon>Blaberoidea</taxon>
        <taxon>Blaberidae</taxon>
        <taxon>Diplopterinae</taxon>
        <taxon>Diploptera</taxon>
    </lineage>
</organism>
<reference evidence="12" key="2">
    <citation type="submission" date="2023-05" db="EMBL/GenBank/DDBJ databases">
        <authorList>
            <person name="Fouks B."/>
        </authorList>
    </citation>
    <scope>NUCLEOTIDE SEQUENCE</scope>
    <source>
        <strain evidence="12">Stay&amp;Tobe</strain>
        <tissue evidence="12">Testes</tissue>
    </source>
</reference>
<dbReference type="InterPro" id="IPR033116">
    <property type="entry name" value="TRYPSIN_SER"/>
</dbReference>
<dbReference type="CDD" id="cd00190">
    <property type="entry name" value="Tryp_SPc"/>
    <property type="match status" value="1"/>
</dbReference>
<sequence>MLFHLGVSVEEDSACEDDMECLSLKECRLGLTSGNRMSNILFKCNHEQKKYCCPSDQQSLQVKMKLLPNEKCGKTSVTKITNGKSADFGQYPWMALLGARLSNGSLIFICGGTLISDRYVLTAAHCIRQINASLEKVRLGEHNLDTDMDCNEYCTDPVEDHQIEKSIPHQLFDAHKLKNDIALVRLKKKVPIFTDFIKPICLPFDLKVTDKEGKKYEIAGWGKTDFYDSKGSSVLQFANQVYTTPLEECNPLQAEHVQPLTDTQLCAGGTLGEDACKGDSGGPLMSVEQHPNRRSKQYFQFGIVSFGAIPCGAHTTPSVYTRVSKYLDWILDHIEE</sequence>
<dbReference type="PRINTS" id="PR00722">
    <property type="entry name" value="CHYMOTRYPSIN"/>
</dbReference>
<keyword evidence="10" id="KW-0720">Serine protease</keyword>
<dbReference type="GO" id="GO:0051604">
    <property type="term" value="P:protein maturation"/>
    <property type="evidence" value="ECO:0007669"/>
    <property type="project" value="UniProtKB-ARBA"/>
</dbReference>
<dbReference type="InterPro" id="IPR043504">
    <property type="entry name" value="Peptidase_S1_PA_chymotrypsin"/>
</dbReference>
<dbReference type="PROSITE" id="PS50240">
    <property type="entry name" value="TRYPSIN_DOM"/>
    <property type="match status" value="1"/>
</dbReference>
<dbReference type="InterPro" id="IPR001254">
    <property type="entry name" value="Trypsin_dom"/>
</dbReference>
<dbReference type="Pfam" id="PF00089">
    <property type="entry name" value="Trypsin"/>
    <property type="match status" value="1"/>
</dbReference>
<dbReference type="GO" id="GO:0004252">
    <property type="term" value="F:serine-type endopeptidase activity"/>
    <property type="evidence" value="ECO:0007669"/>
    <property type="project" value="InterPro"/>
</dbReference>
<keyword evidence="2" id="KW-0479">Metal-binding</keyword>
<dbReference type="PANTHER" id="PTHR24256">
    <property type="entry name" value="TRYPTASE-RELATED"/>
    <property type="match status" value="1"/>
</dbReference>
<evidence type="ECO:0000259" key="11">
    <source>
        <dbReference type="PROSITE" id="PS50240"/>
    </source>
</evidence>
<keyword evidence="8" id="KW-0325">Glycoprotein</keyword>
<dbReference type="PROSITE" id="PS00134">
    <property type="entry name" value="TRYPSIN_HIS"/>
    <property type="match status" value="1"/>
</dbReference>
<evidence type="ECO:0000256" key="7">
    <source>
        <dbReference type="ARBA" id="ARBA00023157"/>
    </source>
</evidence>
<dbReference type="FunFam" id="2.40.10.10:FF:000028">
    <property type="entry name" value="Serine protease easter"/>
    <property type="match status" value="1"/>
</dbReference>
<keyword evidence="7" id="KW-1015">Disulfide bond</keyword>
<accession>A0AAD8ABU3</accession>
<dbReference type="InterPro" id="IPR009003">
    <property type="entry name" value="Peptidase_S1_PA"/>
</dbReference>
<dbReference type="InterPro" id="IPR001314">
    <property type="entry name" value="Peptidase_S1A"/>
</dbReference>
<evidence type="ECO:0000256" key="6">
    <source>
        <dbReference type="ARBA" id="ARBA00023145"/>
    </source>
</evidence>
<gene>
    <name evidence="12" type="ORF">L9F63_012688</name>
</gene>
<reference evidence="12" key="1">
    <citation type="journal article" date="2023" name="IScience">
        <title>Live-bearing cockroach genome reveals convergent evolutionary mechanisms linked to viviparity in insects and beyond.</title>
        <authorList>
            <person name="Fouks B."/>
            <person name="Harrison M.C."/>
            <person name="Mikhailova A.A."/>
            <person name="Marchal E."/>
            <person name="English S."/>
            <person name="Carruthers M."/>
            <person name="Jennings E.C."/>
            <person name="Chiamaka E.L."/>
            <person name="Frigard R.A."/>
            <person name="Pippel M."/>
            <person name="Attardo G.M."/>
            <person name="Benoit J.B."/>
            <person name="Bornberg-Bauer E."/>
            <person name="Tobe S.S."/>
        </authorList>
    </citation>
    <scope>NUCLEOTIDE SEQUENCE</scope>
    <source>
        <strain evidence="12">Stay&amp;Tobe</strain>
    </source>
</reference>
<evidence type="ECO:0000256" key="3">
    <source>
        <dbReference type="ARBA" id="ARBA00022729"/>
    </source>
</evidence>
<dbReference type="PROSITE" id="PS00135">
    <property type="entry name" value="TRYPSIN_SER"/>
    <property type="match status" value="1"/>
</dbReference>
<evidence type="ECO:0000256" key="1">
    <source>
        <dbReference type="ARBA" id="ARBA00022670"/>
    </source>
</evidence>
<dbReference type="GO" id="GO:0046872">
    <property type="term" value="F:metal ion binding"/>
    <property type="evidence" value="ECO:0007669"/>
    <property type="project" value="UniProtKB-KW"/>
</dbReference>
<dbReference type="AlphaFoldDB" id="A0AAD8ABU3"/>
<evidence type="ECO:0000256" key="9">
    <source>
        <dbReference type="ARBA" id="ARBA00024195"/>
    </source>
</evidence>
<dbReference type="InterPro" id="IPR018114">
    <property type="entry name" value="TRYPSIN_HIS"/>
</dbReference>
<evidence type="ECO:0000313" key="12">
    <source>
        <dbReference type="EMBL" id="KAJ9596104.1"/>
    </source>
</evidence>
<name>A0AAD8ABU3_DIPPU</name>
<evidence type="ECO:0000256" key="5">
    <source>
        <dbReference type="ARBA" id="ARBA00022837"/>
    </source>
</evidence>
<evidence type="ECO:0000256" key="4">
    <source>
        <dbReference type="ARBA" id="ARBA00022801"/>
    </source>
</evidence>
<comment type="caution">
    <text evidence="12">The sequence shown here is derived from an EMBL/GenBank/DDBJ whole genome shotgun (WGS) entry which is preliminary data.</text>
</comment>
<keyword evidence="6" id="KW-0865">Zymogen</keyword>
<keyword evidence="1 10" id="KW-0645">Protease</keyword>
<dbReference type="EMBL" id="JASPKZ010002294">
    <property type="protein sequence ID" value="KAJ9596104.1"/>
    <property type="molecule type" value="Genomic_DNA"/>
</dbReference>
<dbReference type="Gene3D" id="2.40.10.10">
    <property type="entry name" value="Trypsin-like serine proteases"/>
    <property type="match status" value="2"/>
</dbReference>
<evidence type="ECO:0000256" key="8">
    <source>
        <dbReference type="ARBA" id="ARBA00023180"/>
    </source>
</evidence>
<comment type="similarity">
    <text evidence="9">Belongs to the peptidase S1 family. CLIP subfamily.</text>
</comment>
<proteinExistence type="inferred from homology"/>
<dbReference type="GO" id="GO:0006508">
    <property type="term" value="P:proteolysis"/>
    <property type="evidence" value="ECO:0007669"/>
    <property type="project" value="UniProtKB-KW"/>
</dbReference>
<dbReference type="Proteomes" id="UP001233999">
    <property type="component" value="Unassembled WGS sequence"/>
</dbReference>
<feature type="domain" description="Peptidase S1" evidence="11">
    <location>
        <begin position="80"/>
        <end position="335"/>
    </location>
</feature>